<reference evidence="5 6" key="1">
    <citation type="submission" date="2006-03" db="EMBL/GenBank/DDBJ databases">
        <authorList>
            <person name="Giovannoni S.J."/>
            <person name="Cho J.-C."/>
            <person name="Ferriera S."/>
            <person name="Johnson J."/>
            <person name="Kravitz S."/>
            <person name="Halpern A."/>
            <person name="Remington K."/>
            <person name="Beeson K."/>
            <person name="Tran B."/>
            <person name="Rogers Y.-H."/>
            <person name="Friedman R."/>
            <person name="Venter J.C."/>
        </authorList>
    </citation>
    <scope>NUCLEOTIDE SEQUENCE [LARGE SCALE GENOMIC DNA]</scope>
    <source>
        <strain evidence="5 6">HTCC2207</strain>
    </source>
</reference>
<name>Q1YPB8_9GAMM</name>
<dbReference type="Gene3D" id="1.10.260.40">
    <property type="entry name" value="lambda repressor-like DNA-binding domains"/>
    <property type="match status" value="1"/>
</dbReference>
<dbReference type="Gene3D" id="3.40.50.2300">
    <property type="match status" value="2"/>
</dbReference>
<evidence type="ECO:0000256" key="2">
    <source>
        <dbReference type="ARBA" id="ARBA00023125"/>
    </source>
</evidence>
<keyword evidence="1" id="KW-0805">Transcription regulation</keyword>
<dbReference type="Proteomes" id="UP000005555">
    <property type="component" value="Unassembled WGS sequence"/>
</dbReference>
<evidence type="ECO:0000313" key="5">
    <source>
        <dbReference type="EMBL" id="EAS46117.1"/>
    </source>
</evidence>
<dbReference type="EMBL" id="AAPI01000010">
    <property type="protein sequence ID" value="EAS46117.1"/>
    <property type="molecule type" value="Genomic_DNA"/>
</dbReference>
<dbReference type="InterPro" id="IPR010982">
    <property type="entry name" value="Lambda_DNA-bd_dom_sf"/>
</dbReference>
<sequence length="354" mass="38301">MTKPQNGKRLTLKDVAEKARVSPMTVSRVVNGYEGVRADVREKVHAAITELGYIPNRSASVLASSKSKLIGVLIPSLSNVVFNDVLRGIYDIAIPANYQVLLFNTHYSPIEEERAIRTLLGQSPEGLIITGGGQTDAARAMLEASGVPVVQIMGKVDAPIDINVGFSHFDAGVAVTQSLVAKSYTKIGFIGARMDTRACDRLAGFEQALSAVNGLDKTRVITTPQPSSVAMGASLFRELMANTEGDCDAVFCCNDDLALGVLHECKKMNINVPEKFGVCGFNDIEMAAYAEPALSSVSVNRYSMGSKAIEIIFQKINQALNQQANQQIKQDDKVLAFSNYIDTGFELVMRKSTR</sequence>
<dbReference type="PANTHER" id="PTHR30146:SF2">
    <property type="entry name" value="HTH-TYPE TRANSCRIPTIONAL REGULATOR GNTR"/>
    <property type="match status" value="1"/>
</dbReference>
<evidence type="ECO:0000256" key="3">
    <source>
        <dbReference type="ARBA" id="ARBA00023163"/>
    </source>
</evidence>
<keyword evidence="2" id="KW-0238">DNA-binding</keyword>
<dbReference type="CDD" id="cd01575">
    <property type="entry name" value="PBP1_GntR"/>
    <property type="match status" value="1"/>
</dbReference>
<dbReference type="PROSITE" id="PS00356">
    <property type="entry name" value="HTH_LACI_1"/>
    <property type="match status" value="1"/>
</dbReference>
<dbReference type="CDD" id="cd01392">
    <property type="entry name" value="HTH_LacI"/>
    <property type="match status" value="1"/>
</dbReference>
<keyword evidence="6" id="KW-1185">Reference proteome</keyword>
<dbReference type="Pfam" id="PF13377">
    <property type="entry name" value="Peripla_BP_3"/>
    <property type="match status" value="1"/>
</dbReference>
<dbReference type="Pfam" id="PF00356">
    <property type="entry name" value="LacI"/>
    <property type="match status" value="1"/>
</dbReference>
<dbReference type="InterPro" id="IPR028082">
    <property type="entry name" value="Peripla_BP_I"/>
</dbReference>
<proteinExistence type="predicted"/>
<dbReference type="SUPFAM" id="SSF47413">
    <property type="entry name" value="lambda repressor-like DNA-binding domains"/>
    <property type="match status" value="1"/>
</dbReference>
<organism evidence="5 6">
    <name type="scientific">gamma proteobacterium HTCC2207</name>
    <dbReference type="NCBI Taxonomy" id="314287"/>
    <lineage>
        <taxon>Bacteria</taxon>
        <taxon>Pseudomonadati</taxon>
        <taxon>Pseudomonadota</taxon>
        <taxon>Gammaproteobacteria</taxon>
        <taxon>Cellvibrionales</taxon>
        <taxon>Porticoccaceae</taxon>
        <taxon>SAR92 clade</taxon>
    </lineage>
</organism>
<dbReference type="SUPFAM" id="SSF53822">
    <property type="entry name" value="Periplasmic binding protein-like I"/>
    <property type="match status" value="1"/>
</dbReference>
<dbReference type="OrthoDB" id="5718990at2"/>
<evidence type="ECO:0000256" key="1">
    <source>
        <dbReference type="ARBA" id="ARBA00023015"/>
    </source>
</evidence>
<evidence type="ECO:0000313" key="6">
    <source>
        <dbReference type="Proteomes" id="UP000005555"/>
    </source>
</evidence>
<comment type="caution">
    <text evidence="5">The sequence shown here is derived from an EMBL/GenBank/DDBJ whole genome shotgun (WGS) entry which is preliminary data.</text>
</comment>
<dbReference type="HOGENOM" id="CLU_037628_6_3_6"/>
<keyword evidence="3" id="KW-0804">Transcription</keyword>
<dbReference type="InterPro" id="IPR000843">
    <property type="entry name" value="HTH_LacI"/>
</dbReference>
<dbReference type="eggNOG" id="COG1609">
    <property type="taxonomic scope" value="Bacteria"/>
</dbReference>
<dbReference type="GO" id="GO:0000976">
    <property type="term" value="F:transcription cis-regulatory region binding"/>
    <property type="evidence" value="ECO:0007669"/>
    <property type="project" value="TreeGrafter"/>
</dbReference>
<dbReference type="PROSITE" id="PS50932">
    <property type="entry name" value="HTH_LACI_2"/>
    <property type="match status" value="1"/>
</dbReference>
<dbReference type="STRING" id="314287.GB2207_03090"/>
<evidence type="ECO:0000259" key="4">
    <source>
        <dbReference type="PROSITE" id="PS50932"/>
    </source>
</evidence>
<dbReference type="SMART" id="SM00354">
    <property type="entry name" value="HTH_LACI"/>
    <property type="match status" value="1"/>
</dbReference>
<dbReference type="GO" id="GO:0003700">
    <property type="term" value="F:DNA-binding transcription factor activity"/>
    <property type="evidence" value="ECO:0007669"/>
    <property type="project" value="TreeGrafter"/>
</dbReference>
<gene>
    <name evidence="5" type="ORF">GB2207_03090</name>
</gene>
<protein>
    <submittedName>
        <fullName evidence="5">Transcriptional regulatory protein</fullName>
    </submittedName>
</protein>
<dbReference type="InterPro" id="IPR046335">
    <property type="entry name" value="LacI/GalR-like_sensor"/>
</dbReference>
<accession>Q1YPB8</accession>
<feature type="domain" description="HTH lacI-type" evidence="4">
    <location>
        <begin position="10"/>
        <end position="64"/>
    </location>
</feature>
<dbReference type="AlphaFoldDB" id="Q1YPB8"/>
<dbReference type="PANTHER" id="PTHR30146">
    <property type="entry name" value="LACI-RELATED TRANSCRIPTIONAL REPRESSOR"/>
    <property type="match status" value="1"/>
</dbReference>